<feature type="region of interest" description="Disordered" evidence="1">
    <location>
        <begin position="37"/>
        <end position="69"/>
    </location>
</feature>
<dbReference type="eggNOG" id="COG5005">
    <property type="taxonomic scope" value="Bacteria"/>
</dbReference>
<protein>
    <submittedName>
        <fullName evidence="2">Phage P2 essential tail completion gpS-like protein</fullName>
    </submittedName>
</protein>
<dbReference type="InterPro" id="IPR006522">
    <property type="entry name" value="Phage_virion_morphogenesis"/>
</dbReference>
<keyword evidence="3" id="KW-1185">Reference proteome</keyword>
<accession>A0A078LTA1</accession>
<feature type="compositionally biased region" description="Basic residues" evidence="1">
    <location>
        <begin position="57"/>
        <end position="69"/>
    </location>
</feature>
<evidence type="ECO:0000313" key="2">
    <source>
        <dbReference type="EMBL" id="CDZ93582.1"/>
    </source>
</evidence>
<evidence type="ECO:0000256" key="1">
    <source>
        <dbReference type="SAM" id="MobiDB-lite"/>
    </source>
</evidence>
<organism evidence="2 3">
    <name type="scientific">Pseudomonas saudiphocaensis</name>
    <dbReference type="NCBI Taxonomy" id="1499686"/>
    <lineage>
        <taxon>Bacteria</taxon>
        <taxon>Pseudomonadati</taxon>
        <taxon>Pseudomonadota</taxon>
        <taxon>Gammaproteobacteria</taxon>
        <taxon>Pseudomonadales</taxon>
        <taxon>Pseudomonadaceae</taxon>
        <taxon>Pseudomonas</taxon>
    </lineage>
</organism>
<name>A0A078LTA1_9PSED</name>
<gene>
    <name evidence="2" type="ORF">BN1079_00874</name>
</gene>
<dbReference type="STRING" id="1499686.BN1079_00874"/>
<reference evidence="2 3" key="1">
    <citation type="submission" date="2014-07" db="EMBL/GenBank/DDBJ databases">
        <authorList>
            <person name="Urmite Genomes Urmite Genomes"/>
        </authorList>
    </citation>
    <scope>NUCLEOTIDE SEQUENCE [LARGE SCALE GENOMIC DNA]</scope>
    <source>
        <strain evidence="2 3">20_BN</strain>
    </source>
</reference>
<dbReference type="AlphaFoldDB" id="A0A078LTA1"/>
<dbReference type="NCBIfam" id="TIGR01635">
    <property type="entry name" value="tail_comp_S"/>
    <property type="match status" value="1"/>
</dbReference>
<dbReference type="OrthoDB" id="6402405at2"/>
<dbReference type="EMBL" id="CCSF01000001">
    <property type="protein sequence ID" value="CDZ93582.1"/>
    <property type="molecule type" value="Genomic_DNA"/>
</dbReference>
<proteinExistence type="predicted"/>
<evidence type="ECO:0000313" key="3">
    <source>
        <dbReference type="Proteomes" id="UP000053902"/>
    </source>
</evidence>
<dbReference type="HOGENOM" id="CLU_112412_1_0_6"/>
<dbReference type="RefSeq" id="WP_037022563.1">
    <property type="nucleotide sequence ID" value="NZ_CCSF01000001.1"/>
</dbReference>
<sequence length="152" mass="17480">MADDLRALENWAGALLNQVQPAERRKVTQTIARELRRSQQQRIGAQRNPDGTPYAPRKPRQQLRAKAGRIKQRKMFAKLRTARYLRLQSDASSIALGFAGRVSRLARIHQYGLRDKPGRNSPDIQYQRRQLLGFSDAELEMIRDQLVAHLVP</sequence>
<dbReference type="Proteomes" id="UP000053902">
    <property type="component" value="Unassembled WGS sequence"/>
</dbReference>
<dbReference type="Pfam" id="PF05069">
    <property type="entry name" value="Phage_tail_S"/>
    <property type="match status" value="1"/>
</dbReference>